<feature type="transmembrane region" description="Helical" evidence="1">
    <location>
        <begin position="155"/>
        <end position="174"/>
    </location>
</feature>
<evidence type="ECO:0000313" key="2">
    <source>
        <dbReference type="EMBL" id="KAB1439399.1"/>
    </source>
</evidence>
<keyword evidence="1" id="KW-0472">Membrane</keyword>
<evidence type="ECO:0000313" key="3">
    <source>
        <dbReference type="Proteomes" id="UP000461768"/>
    </source>
</evidence>
<dbReference type="Pfam" id="PF20313">
    <property type="entry name" value="DUF6609"/>
    <property type="match status" value="1"/>
</dbReference>
<reference evidence="2 3" key="2">
    <citation type="submission" date="2020-02" db="EMBL/GenBank/DDBJ databases">
        <title>Candidatus Galacturonibacter soehngenii shows hetero-acetogenic catabolism of galacturonic acid but lacks a canonical carbon monoxide dehydrogenase/acetyl-CoA synthase complex.</title>
        <authorList>
            <person name="Diender M."/>
            <person name="Stouten G.R."/>
            <person name="Petersen J.F."/>
            <person name="Nielsen P.H."/>
            <person name="Dueholm M.S."/>
            <person name="Pronk J.T."/>
            <person name="Van Loosdrecht M.C.M."/>
        </authorList>
    </citation>
    <scope>NUCLEOTIDE SEQUENCE [LARGE SCALE GENOMIC DNA]</scope>
    <source>
        <strain evidence="2">GalUA</strain>
    </source>
</reference>
<organism evidence="2 3">
    <name type="scientific">Candidatus Galacturonatibacter soehngenii</name>
    <dbReference type="NCBI Taxonomy" id="2307010"/>
    <lineage>
        <taxon>Bacteria</taxon>
        <taxon>Bacillati</taxon>
        <taxon>Bacillota</taxon>
        <taxon>Clostridia</taxon>
        <taxon>Lachnospirales</taxon>
        <taxon>Lachnospiraceae</taxon>
        <taxon>Candidatus Galacturonatibacter</taxon>
    </lineage>
</organism>
<gene>
    <name evidence="2" type="ORF">F7O84_03100</name>
</gene>
<feature type="transmembrane region" description="Helical" evidence="1">
    <location>
        <begin position="82"/>
        <end position="102"/>
    </location>
</feature>
<keyword evidence="1" id="KW-0812">Transmembrane</keyword>
<accession>A0A7V7QLN0</accession>
<dbReference type="AlphaFoldDB" id="A0A7V7QLN0"/>
<dbReference type="OrthoDB" id="9782120at2"/>
<proteinExistence type="predicted"/>
<keyword evidence="1" id="KW-1133">Transmembrane helix</keyword>
<sequence>MGFLGYKKGEIRQYNFKRNSGLWFIIVGIVIIISAYFGGEQKINPVIFTVGYIVGFYISIINRKVSNKLSVGASSKFQDNMGILAIVILFPLMFVFSGPFFPMQNWRMIWLGTFLAVGLHIFPFYFVHGISMVGLAILCSANAILGMFLTSVPFIVFAFIDGIIKIVFGIYLLFYSKQTSSRK</sequence>
<comment type="caution">
    <text evidence="2">The sequence shown here is derived from an EMBL/GenBank/DDBJ whole genome shotgun (WGS) entry which is preliminary data.</text>
</comment>
<keyword evidence="3" id="KW-1185">Reference proteome</keyword>
<feature type="transmembrane region" description="Helical" evidence="1">
    <location>
        <begin position="132"/>
        <end position="149"/>
    </location>
</feature>
<reference evidence="2 3" key="1">
    <citation type="submission" date="2019-09" db="EMBL/GenBank/DDBJ databases">
        <authorList>
            <person name="Valk L.C."/>
        </authorList>
    </citation>
    <scope>NUCLEOTIDE SEQUENCE [LARGE SCALE GENOMIC DNA]</scope>
    <source>
        <strain evidence="2">GalUA</strain>
    </source>
</reference>
<dbReference type="RefSeq" id="WP_151141855.1">
    <property type="nucleotide sequence ID" value="NZ_WAGX01000004.1"/>
</dbReference>
<protein>
    <submittedName>
        <fullName evidence="2">Uncharacterized protein</fullName>
    </submittedName>
</protein>
<evidence type="ECO:0000256" key="1">
    <source>
        <dbReference type="SAM" id="Phobius"/>
    </source>
</evidence>
<feature type="transmembrane region" description="Helical" evidence="1">
    <location>
        <begin position="108"/>
        <end position="127"/>
    </location>
</feature>
<dbReference type="Proteomes" id="UP000461768">
    <property type="component" value="Unassembled WGS sequence"/>
</dbReference>
<dbReference type="EMBL" id="WAGX01000004">
    <property type="protein sequence ID" value="KAB1439399.1"/>
    <property type="molecule type" value="Genomic_DNA"/>
</dbReference>
<feature type="transmembrane region" description="Helical" evidence="1">
    <location>
        <begin position="43"/>
        <end position="61"/>
    </location>
</feature>
<feature type="transmembrane region" description="Helical" evidence="1">
    <location>
        <begin position="21"/>
        <end position="37"/>
    </location>
</feature>
<name>A0A7V7QLN0_9FIRM</name>
<dbReference type="InterPro" id="IPR046717">
    <property type="entry name" value="DUF6609"/>
</dbReference>